<dbReference type="Pfam" id="PF08712">
    <property type="entry name" value="Nfu_N"/>
    <property type="match status" value="1"/>
</dbReference>
<dbReference type="PANTHER" id="PTHR11178">
    <property type="entry name" value="IRON-SULFUR CLUSTER SCAFFOLD PROTEIN NFU-RELATED"/>
    <property type="match status" value="1"/>
</dbReference>
<dbReference type="Proteomes" id="UP001155057">
    <property type="component" value="Unassembled WGS sequence"/>
</dbReference>
<evidence type="ECO:0000313" key="5">
    <source>
        <dbReference type="EMBL" id="MCS3866307.1"/>
    </source>
</evidence>
<accession>A0A9X2QDC3</accession>
<comment type="caution">
    <text evidence="4">The sequence shown here is derived from an EMBL/GenBank/DDBJ whole genome shotgun (WGS) entry which is preliminary data.</text>
</comment>
<dbReference type="RefSeq" id="WP_240333391.1">
    <property type="nucleotide sequence ID" value="NZ_CALTSI010000036.1"/>
</dbReference>
<reference evidence="4" key="1">
    <citation type="submission" date="2022-08" db="EMBL/GenBank/DDBJ databases">
        <title>Genomic Encyclopedia of Type Strains, Phase V (KMG-V): Genome sequencing to study the core and pangenomes of soil and plant-associated prokaryotes.</title>
        <authorList>
            <person name="Whitman W."/>
        </authorList>
    </citation>
    <scope>NUCLEOTIDE SEQUENCE</scope>
    <source>
        <strain evidence="5">SP2016B</strain>
        <strain evidence="6">SP3012</strain>
        <strain evidence="4">SP3049</strain>
    </source>
</reference>
<dbReference type="Gene3D" id="3.30.1370.70">
    <property type="entry name" value="Scaffold protein Nfu/NifU, N-terminal domain"/>
    <property type="match status" value="1"/>
</dbReference>
<evidence type="ECO:0000313" key="6">
    <source>
        <dbReference type="EMBL" id="MCS4036667.1"/>
    </source>
</evidence>
<dbReference type="Proteomes" id="UP001155040">
    <property type="component" value="Unassembled WGS sequence"/>
</dbReference>
<sequence length="91" mass="9541">MATTQAESTPNPNSLKFTTDDGPFLNGGVAAYSSADEAAEDPLARRLFGVSGVDDVFITPQFVTVSKAPSVDWGSVKPDVETILAEHLEAA</sequence>
<dbReference type="EMBL" id="JANUAE010000010">
    <property type="protein sequence ID" value="MCS3710992.1"/>
    <property type="molecule type" value="Genomic_DNA"/>
</dbReference>
<dbReference type="SMART" id="SM00932">
    <property type="entry name" value="Nfu_N"/>
    <property type="match status" value="1"/>
</dbReference>
<gene>
    <name evidence="4" type="ORF">GGP61_002618</name>
    <name evidence="5" type="ORF">GGP82_002880</name>
    <name evidence="6" type="ORF">GGQ01_001732</name>
</gene>
<dbReference type="AlphaFoldDB" id="A0A9X2QDC3"/>
<proteinExistence type="inferred from homology"/>
<evidence type="ECO:0000313" key="4">
    <source>
        <dbReference type="EMBL" id="MCS3710992.1"/>
    </source>
</evidence>
<dbReference type="InterPro" id="IPR014824">
    <property type="entry name" value="Nfu/NifU_N"/>
</dbReference>
<evidence type="ECO:0000256" key="1">
    <source>
        <dbReference type="ARBA" id="ARBA00006420"/>
    </source>
</evidence>
<evidence type="ECO:0000259" key="3">
    <source>
        <dbReference type="SMART" id="SM00932"/>
    </source>
</evidence>
<dbReference type="EMBL" id="JANTYZ010000011">
    <property type="protein sequence ID" value="MCS3866307.1"/>
    <property type="molecule type" value="Genomic_DNA"/>
</dbReference>
<dbReference type="EMBL" id="JANUBF010000010">
    <property type="protein sequence ID" value="MCS4036667.1"/>
    <property type="molecule type" value="Genomic_DNA"/>
</dbReference>
<protein>
    <recommendedName>
        <fullName evidence="3">Scaffold protein Nfu/NifU N-terminal domain-containing protein</fullName>
    </recommendedName>
</protein>
<dbReference type="Proteomes" id="UP001155034">
    <property type="component" value="Unassembled WGS sequence"/>
</dbReference>
<name>A0A9X2QDC3_9BACT</name>
<dbReference type="InterPro" id="IPR036498">
    <property type="entry name" value="Nfu/NifU_N_sf"/>
</dbReference>
<comment type="similarity">
    <text evidence="1">Belongs to the NifU family.</text>
</comment>
<feature type="compositionally biased region" description="Polar residues" evidence="2">
    <location>
        <begin position="1"/>
        <end position="17"/>
    </location>
</feature>
<evidence type="ECO:0000256" key="2">
    <source>
        <dbReference type="SAM" id="MobiDB-lite"/>
    </source>
</evidence>
<evidence type="ECO:0000313" key="7">
    <source>
        <dbReference type="Proteomes" id="UP001155057"/>
    </source>
</evidence>
<dbReference type="SUPFAM" id="SSF110836">
    <property type="entry name" value="Hypothetical protein SAV1430"/>
    <property type="match status" value="1"/>
</dbReference>
<organism evidence="4 7">
    <name type="scientific">Salinibacter ruber</name>
    <dbReference type="NCBI Taxonomy" id="146919"/>
    <lineage>
        <taxon>Bacteria</taxon>
        <taxon>Pseudomonadati</taxon>
        <taxon>Rhodothermota</taxon>
        <taxon>Rhodothermia</taxon>
        <taxon>Rhodothermales</taxon>
        <taxon>Salinibacteraceae</taxon>
        <taxon>Salinibacter</taxon>
    </lineage>
</organism>
<feature type="domain" description="Scaffold protein Nfu/NifU N-terminal" evidence="3">
    <location>
        <begin position="4"/>
        <end position="91"/>
    </location>
</feature>
<feature type="region of interest" description="Disordered" evidence="2">
    <location>
        <begin position="1"/>
        <end position="20"/>
    </location>
</feature>
<dbReference type="PANTHER" id="PTHR11178:SF1">
    <property type="entry name" value="NFU1 IRON-SULFUR CLUSTER SCAFFOLD HOMOLOG, MITOCHONDRIAL"/>
    <property type="match status" value="1"/>
</dbReference>